<reference evidence="7 8" key="1">
    <citation type="submission" date="2024-02" db="EMBL/GenBank/DDBJ databases">
        <authorList>
            <person name="Daric V."/>
            <person name="Darras S."/>
        </authorList>
    </citation>
    <scope>NUCLEOTIDE SEQUENCE [LARGE SCALE GENOMIC DNA]</scope>
</reference>
<comment type="caution">
    <text evidence="7">The sequence shown here is derived from an EMBL/GenBank/DDBJ whole genome shotgun (WGS) entry which is preliminary data.</text>
</comment>
<evidence type="ECO:0000313" key="8">
    <source>
        <dbReference type="Proteomes" id="UP001642483"/>
    </source>
</evidence>
<evidence type="ECO:0000256" key="1">
    <source>
        <dbReference type="ARBA" id="ARBA00004170"/>
    </source>
</evidence>
<keyword evidence="5" id="KW-0472">Membrane</keyword>
<dbReference type="InterPro" id="IPR005378">
    <property type="entry name" value="Vps35"/>
</dbReference>
<proteinExistence type="inferred from homology"/>
<keyword evidence="8" id="KW-1185">Reference proteome</keyword>
<name>A0ABP0G343_CLALP</name>
<dbReference type="Pfam" id="PF03635">
    <property type="entry name" value="Vps35"/>
    <property type="match status" value="1"/>
</dbReference>
<dbReference type="InterPro" id="IPR042491">
    <property type="entry name" value="Vps35_C"/>
</dbReference>
<organism evidence="7 8">
    <name type="scientific">Clavelina lepadiformis</name>
    <name type="common">Light-bulb sea squirt</name>
    <name type="synonym">Ascidia lepadiformis</name>
    <dbReference type="NCBI Taxonomy" id="159417"/>
    <lineage>
        <taxon>Eukaryota</taxon>
        <taxon>Metazoa</taxon>
        <taxon>Chordata</taxon>
        <taxon>Tunicata</taxon>
        <taxon>Ascidiacea</taxon>
        <taxon>Aplousobranchia</taxon>
        <taxon>Clavelinidae</taxon>
        <taxon>Clavelina</taxon>
    </lineage>
</organism>
<comment type="function">
    <text evidence="6">Plays a role in vesicular protein sorting.</text>
</comment>
<evidence type="ECO:0000313" key="7">
    <source>
        <dbReference type="EMBL" id="CAK8685219.1"/>
    </source>
</evidence>
<evidence type="ECO:0000256" key="6">
    <source>
        <dbReference type="PIRNR" id="PIRNR009375"/>
    </source>
</evidence>
<comment type="similarity">
    <text evidence="2 6">Belongs to the VPS35 family.</text>
</comment>
<keyword evidence="4 6" id="KW-0653">Protein transport</keyword>
<evidence type="ECO:0000256" key="3">
    <source>
        <dbReference type="ARBA" id="ARBA00022448"/>
    </source>
</evidence>
<gene>
    <name evidence="7" type="ORF">CVLEPA_LOCUS16360</name>
</gene>
<dbReference type="Proteomes" id="UP001642483">
    <property type="component" value="Unassembled WGS sequence"/>
</dbReference>
<dbReference type="PANTHER" id="PTHR11099">
    <property type="entry name" value="VACUOLAR SORTING PROTEIN 35"/>
    <property type="match status" value="1"/>
</dbReference>
<dbReference type="EMBL" id="CAWYQH010000099">
    <property type="protein sequence ID" value="CAK8685219.1"/>
    <property type="molecule type" value="Genomic_DNA"/>
</dbReference>
<keyword evidence="3 6" id="KW-0813">Transport</keyword>
<evidence type="ECO:0000256" key="4">
    <source>
        <dbReference type="ARBA" id="ARBA00022927"/>
    </source>
</evidence>
<dbReference type="Gene3D" id="1.25.40.660">
    <property type="entry name" value="Vacuolar protein sorting-associated protein 35, helical subcomplex Vps35-C"/>
    <property type="match status" value="1"/>
</dbReference>
<protein>
    <recommendedName>
        <fullName evidence="6">Vacuolar protein sorting-associated protein 35</fullName>
    </recommendedName>
</protein>
<dbReference type="PIRSF" id="PIRSF009375">
    <property type="entry name" value="Retromer_Vps35"/>
    <property type="match status" value="1"/>
</dbReference>
<evidence type="ECO:0000256" key="2">
    <source>
        <dbReference type="ARBA" id="ARBA00006536"/>
    </source>
</evidence>
<accession>A0ABP0G343</accession>
<comment type="subcellular location">
    <subcellularLocation>
        <location evidence="1">Membrane</location>
        <topology evidence="1">Peripheral membrane protein</topology>
    </subcellularLocation>
</comment>
<evidence type="ECO:0000256" key="5">
    <source>
        <dbReference type="ARBA" id="ARBA00023136"/>
    </source>
</evidence>
<sequence length="796" mass="91704">MAEKNVENTEEQERLLDEALQVVKMESFHMKRELDKNKLMDGLKHASDLLKELRTSALTPKNYYELYMAVCDELRHLQSHLSDEFQKGRVVSDLYELVQYAGNIIPRLYLLVTVGVVYIKNKPEAREAILKDLVEMCRGVQHPLRGLFLRNYLLQCTKNVLPDHAIDESEKQEGPPALQHSIDFILLNFAEMNKLWVRMQHLGHSREREKRERERQELRILVGTNLVRLSQLEGVDVNSYRKIVLNGVLEQVVNCKDAIAQEYLMECIIQVFPDEFHLQTLRSFLKACADMHPRVNVKNTIIALIDRLAQFAAREEDSGIPSEIMLFDIFSEQIANIIDTRSGMLLEDVVSLQTALVKLAFKCYPNRVDYVDRVLEATMDLFGKRNMDSVPNGSALSSELYNLLEVPIKSYNNILTVLQLQCFAPLYEHLDYESRKRIGVQMLVNALEHHTLLPSAEQVNSLLMLVSPLIQDQADQPTDIDMDDFSEEQGLIGQFIHQLYSEEPDQQYQILNKARTHFEKGGNKRMIFTLPAIVFSAYKLAVRYKELSDEDERWEKKCNRIFEMCRAVINTLCQAEIAELPLRLFIQGALCASELQFENHESVAYEFISQAFSLYEEDITDSRAQLAAVMLLISAVERCRCFSEDSHAPLRTQCAHAASRLLKKPDQSRAVAHVAHLFWSGQITEGDGEPMHDMRRVLECLKKAIRIASQCMESAVQLQLYVEILNKYMYFYEHGCTGVTMELLNQLIKKIREELQDIEGNEESSMIKVHFENALEHIRNHQQSGDGQYSYEGITL</sequence>
<dbReference type="PANTHER" id="PTHR11099:SF0">
    <property type="entry name" value="VACUOLAR PROTEIN SORTING-ASSOCIATED PROTEIN 35"/>
    <property type="match status" value="1"/>
</dbReference>